<dbReference type="InterPro" id="IPR035418">
    <property type="entry name" value="AraC-bd_2"/>
</dbReference>
<dbReference type="AlphaFoldDB" id="A0A5C5CWD6"/>
<organism evidence="5 6">
    <name type="scientific">Brucella pecoris</name>
    <dbReference type="NCBI Taxonomy" id="867683"/>
    <lineage>
        <taxon>Bacteria</taxon>
        <taxon>Pseudomonadati</taxon>
        <taxon>Pseudomonadota</taxon>
        <taxon>Alphaproteobacteria</taxon>
        <taxon>Hyphomicrobiales</taxon>
        <taxon>Brucellaceae</taxon>
        <taxon>Brucella/Ochrobactrum group</taxon>
        <taxon>Brucella</taxon>
    </lineage>
</organism>
<comment type="caution">
    <text evidence="5">The sequence shown here is derived from an EMBL/GenBank/DDBJ whole genome shotgun (WGS) entry which is preliminary data.</text>
</comment>
<dbReference type="Pfam" id="PF14525">
    <property type="entry name" value="AraC_binding_2"/>
    <property type="match status" value="1"/>
</dbReference>
<accession>A0A5C5CWD6</accession>
<evidence type="ECO:0000256" key="3">
    <source>
        <dbReference type="ARBA" id="ARBA00023163"/>
    </source>
</evidence>
<dbReference type="PRINTS" id="PR00032">
    <property type="entry name" value="HTHARAC"/>
</dbReference>
<dbReference type="GO" id="GO:0005829">
    <property type="term" value="C:cytosol"/>
    <property type="evidence" value="ECO:0007669"/>
    <property type="project" value="TreeGrafter"/>
</dbReference>
<dbReference type="Proteomes" id="UP000313390">
    <property type="component" value="Unassembled WGS sequence"/>
</dbReference>
<dbReference type="SMART" id="SM00342">
    <property type="entry name" value="HTH_ARAC"/>
    <property type="match status" value="1"/>
</dbReference>
<reference evidence="5 6" key="1">
    <citation type="journal article" date="2011" name="Int. J. Syst. Evol. Microbiol.">
        <title>Ochrobactrum pecoris sp. nov., isolated from farm animals.</title>
        <authorList>
            <person name="Kampfer P."/>
            <person name="Huber B."/>
            <person name="Busse H.J."/>
            <person name="Scholz H.C."/>
            <person name="Tomaso H."/>
            <person name="Hotzel H."/>
            <person name="Melzer F."/>
        </authorList>
    </citation>
    <scope>NUCLEOTIDE SEQUENCE [LARGE SCALE GENOMIC DNA]</scope>
    <source>
        <strain evidence="5 6">08RB2639</strain>
    </source>
</reference>
<evidence type="ECO:0000256" key="1">
    <source>
        <dbReference type="ARBA" id="ARBA00023015"/>
    </source>
</evidence>
<dbReference type="PROSITE" id="PS01124">
    <property type="entry name" value="HTH_ARAC_FAMILY_2"/>
    <property type="match status" value="1"/>
</dbReference>
<keyword evidence="1" id="KW-0805">Transcription regulation</keyword>
<dbReference type="InterPro" id="IPR018060">
    <property type="entry name" value="HTH_AraC"/>
</dbReference>
<protein>
    <submittedName>
        <fullName evidence="5">Helix-turn-helix domain-containing protein</fullName>
    </submittedName>
</protein>
<dbReference type="GO" id="GO:0003700">
    <property type="term" value="F:DNA-binding transcription factor activity"/>
    <property type="evidence" value="ECO:0007669"/>
    <property type="project" value="InterPro"/>
</dbReference>
<proteinExistence type="predicted"/>
<evidence type="ECO:0000256" key="2">
    <source>
        <dbReference type="ARBA" id="ARBA00023125"/>
    </source>
</evidence>
<sequence>MNIFCFGRPSVSCITWATHAVEDSRRFEYYRDGLCASYARLTPHKTATDLPLDVCLRLWAHDDKSFSQLSSTSHLLSRTAKDIRTAEDDHLYLNFVATGEMYFEQSGIRHRLTSGQFVLVDNARPFEADLRNINGHTHLACRMPRNRISIDLSEATQRLSRHKLTPLLVRLFDHANESDDDWAEDDMLGTFEAIDGLTRVILSGPDSLLDQSRAMVTRKKVEQEIRIHSHEATLDITVIADAVGIPVRTVQQHLMLCGTNFRRLLSQARCDAALALLRRDGQMSLEEIAFAVGFLETSSFYRAFKRHFGAPPRSLRN</sequence>
<keyword evidence="2" id="KW-0238">DNA-binding</keyword>
<dbReference type="GO" id="GO:0000976">
    <property type="term" value="F:transcription cis-regulatory region binding"/>
    <property type="evidence" value="ECO:0007669"/>
    <property type="project" value="TreeGrafter"/>
</dbReference>
<evidence type="ECO:0000313" key="5">
    <source>
        <dbReference type="EMBL" id="TNV15710.1"/>
    </source>
</evidence>
<feature type="domain" description="HTH araC/xylS-type" evidence="4">
    <location>
        <begin position="219"/>
        <end position="317"/>
    </location>
</feature>
<evidence type="ECO:0000259" key="4">
    <source>
        <dbReference type="PROSITE" id="PS01124"/>
    </source>
</evidence>
<dbReference type="Gene3D" id="1.10.10.60">
    <property type="entry name" value="Homeodomain-like"/>
    <property type="match status" value="1"/>
</dbReference>
<dbReference type="PANTHER" id="PTHR47894">
    <property type="entry name" value="HTH-TYPE TRANSCRIPTIONAL REGULATOR GADX"/>
    <property type="match status" value="1"/>
</dbReference>
<dbReference type="InterPro" id="IPR020449">
    <property type="entry name" value="Tscrpt_reg_AraC-type_HTH"/>
</dbReference>
<dbReference type="EMBL" id="VEWK01000001">
    <property type="protein sequence ID" value="TNV15710.1"/>
    <property type="molecule type" value="Genomic_DNA"/>
</dbReference>
<keyword evidence="3" id="KW-0804">Transcription</keyword>
<dbReference type="SUPFAM" id="SSF46689">
    <property type="entry name" value="Homeodomain-like"/>
    <property type="match status" value="1"/>
</dbReference>
<name>A0A5C5CWD6_9HYPH</name>
<evidence type="ECO:0000313" key="6">
    <source>
        <dbReference type="Proteomes" id="UP000313390"/>
    </source>
</evidence>
<dbReference type="InterPro" id="IPR009057">
    <property type="entry name" value="Homeodomain-like_sf"/>
</dbReference>
<dbReference type="PANTHER" id="PTHR47894:SF1">
    <property type="entry name" value="HTH-TYPE TRANSCRIPTIONAL REGULATOR VQSM"/>
    <property type="match status" value="1"/>
</dbReference>
<dbReference type="Pfam" id="PF12833">
    <property type="entry name" value="HTH_18"/>
    <property type="match status" value="1"/>
</dbReference>
<gene>
    <name evidence="5" type="ORF">FIB18_02880</name>
</gene>